<dbReference type="Pfam" id="PF08241">
    <property type="entry name" value="Methyltransf_11"/>
    <property type="match status" value="1"/>
</dbReference>
<dbReference type="SUPFAM" id="SSF53335">
    <property type="entry name" value="S-adenosyl-L-methionine-dependent methyltransferases"/>
    <property type="match status" value="1"/>
</dbReference>
<dbReference type="PANTHER" id="PTHR42912:SF80">
    <property type="entry name" value="METHYLTRANSFERASE DOMAIN-CONTAINING PROTEIN"/>
    <property type="match status" value="1"/>
</dbReference>
<protein>
    <submittedName>
        <fullName evidence="2">Methyltransferase domain-containing protein</fullName>
    </submittedName>
</protein>
<name>A0A1I6IGS4_9EURY</name>
<proteinExistence type="predicted"/>
<organism evidence="2 3">
    <name type="scientific">Halogeometricum rufum</name>
    <dbReference type="NCBI Taxonomy" id="553469"/>
    <lineage>
        <taxon>Archaea</taxon>
        <taxon>Methanobacteriati</taxon>
        <taxon>Methanobacteriota</taxon>
        <taxon>Stenosarchaea group</taxon>
        <taxon>Halobacteria</taxon>
        <taxon>Halobacteriales</taxon>
        <taxon>Haloferacaceae</taxon>
        <taxon>Halogeometricum</taxon>
    </lineage>
</organism>
<gene>
    <name evidence="2" type="ORF">SAMN04487947_3219</name>
</gene>
<dbReference type="PANTHER" id="PTHR42912">
    <property type="entry name" value="METHYLTRANSFERASE"/>
    <property type="match status" value="1"/>
</dbReference>
<dbReference type="STRING" id="553469.SAMN04487947_3219"/>
<accession>A0A1I6IGS4</accession>
<sequence length="209" mass="22895">MPKTAPFETHTERYEDWFEAHEDAYQSELDALGRLVSTTGYGVEIGVGSGRFAAPLGMQVGLDPAVEMLAYARERGIEAVRGVAEYLPFSDGTFDTALIVTTICFVDDIPRTLAEAERVLAPSGSLVVGYIDRDSPVGRTYQEKKEANPFYREAVFVSTEELVEALETAGFTDFDFVQTIYHWPGDVDGPEPVESGYGDGSFVGIKASR</sequence>
<dbReference type="GO" id="GO:0008757">
    <property type="term" value="F:S-adenosylmethionine-dependent methyltransferase activity"/>
    <property type="evidence" value="ECO:0007669"/>
    <property type="project" value="InterPro"/>
</dbReference>
<dbReference type="OrthoDB" id="1018at2157"/>
<dbReference type="AlphaFoldDB" id="A0A1I6IGS4"/>
<evidence type="ECO:0000259" key="1">
    <source>
        <dbReference type="Pfam" id="PF08241"/>
    </source>
</evidence>
<keyword evidence="2" id="KW-0808">Transferase</keyword>
<dbReference type="GO" id="GO:0032259">
    <property type="term" value="P:methylation"/>
    <property type="evidence" value="ECO:0007669"/>
    <property type="project" value="UniProtKB-KW"/>
</dbReference>
<dbReference type="InterPro" id="IPR050508">
    <property type="entry name" value="Methyltransf_Superfamily"/>
</dbReference>
<dbReference type="Proteomes" id="UP000198531">
    <property type="component" value="Unassembled WGS sequence"/>
</dbReference>
<keyword evidence="3" id="KW-1185">Reference proteome</keyword>
<dbReference type="InterPro" id="IPR013216">
    <property type="entry name" value="Methyltransf_11"/>
</dbReference>
<dbReference type="CDD" id="cd02440">
    <property type="entry name" value="AdoMet_MTases"/>
    <property type="match status" value="1"/>
</dbReference>
<evidence type="ECO:0000313" key="2">
    <source>
        <dbReference type="EMBL" id="SFR65888.1"/>
    </source>
</evidence>
<evidence type="ECO:0000313" key="3">
    <source>
        <dbReference type="Proteomes" id="UP000198531"/>
    </source>
</evidence>
<dbReference type="RefSeq" id="WP_089809480.1">
    <property type="nucleotide sequence ID" value="NZ_FOYT01000003.1"/>
</dbReference>
<dbReference type="Gene3D" id="3.40.50.150">
    <property type="entry name" value="Vaccinia Virus protein VP39"/>
    <property type="match status" value="1"/>
</dbReference>
<dbReference type="InterPro" id="IPR029063">
    <property type="entry name" value="SAM-dependent_MTases_sf"/>
</dbReference>
<dbReference type="EMBL" id="FOYT01000003">
    <property type="protein sequence ID" value="SFR65888.1"/>
    <property type="molecule type" value="Genomic_DNA"/>
</dbReference>
<reference evidence="3" key="1">
    <citation type="submission" date="2016-10" db="EMBL/GenBank/DDBJ databases">
        <authorList>
            <person name="Varghese N."/>
            <person name="Submissions S."/>
        </authorList>
    </citation>
    <scope>NUCLEOTIDE SEQUENCE [LARGE SCALE GENOMIC DNA]</scope>
    <source>
        <strain evidence="3">CGMCC 1.7736</strain>
    </source>
</reference>
<feature type="domain" description="Methyltransferase type 11" evidence="1">
    <location>
        <begin position="43"/>
        <end position="128"/>
    </location>
</feature>
<keyword evidence="2" id="KW-0489">Methyltransferase</keyword>